<feature type="compositionally biased region" description="Acidic residues" evidence="1">
    <location>
        <begin position="71"/>
        <end position="83"/>
    </location>
</feature>
<feature type="region of interest" description="Disordered" evidence="1">
    <location>
        <begin position="13"/>
        <end position="150"/>
    </location>
</feature>
<organism evidence="2 3">
    <name type="scientific">Tetrapyrgos nigripes</name>
    <dbReference type="NCBI Taxonomy" id="182062"/>
    <lineage>
        <taxon>Eukaryota</taxon>
        <taxon>Fungi</taxon>
        <taxon>Dikarya</taxon>
        <taxon>Basidiomycota</taxon>
        <taxon>Agaricomycotina</taxon>
        <taxon>Agaricomycetes</taxon>
        <taxon>Agaricomycetidae</taxon>
        <taxon>Agaricales</taxon>
        <taxon>Marasmiineae</taxon>
        <taxon>Marasmiaceae</taxon>
        <taxon>Tetrapyrgos</taxon>
    </lineage>
</organism>
<dbReference type="GO" id="GO:0000462">
    <property type="term" value="P:maturation of SSU-rRNA from tricistronic rRNA transcript (SSU-rRNA, 5.8S rRNA, LSU-rRNA)"/>
    <property type="evidence" value="ECO:0007669"/>
    <property type="project" value="TreeGrafter"/>
</dbReference>
<dbReference type="PANTHER" id="PTHR28096:SF1">
    <property type="entry name" value="PROTEIN FAF1"/>
    <property type="match status" value="1"/>
</dbReference>
<evidence type="ECO:0000313" key="3">
    <source>
        <dbReference type="Proteomes" id="UP000559256"/>
    </source>
</evidence>
<feature type="compositionally biased region" description="Basic and acidic residues" evidence="1">
    <location>
        <begin position="107"/>
        <end position="118"/>
    </location>
</feature>
<dbReference type="OrthoDB" id="5556956at2759"/>
<feature type="compositionally biased region" description="Polar residues" evidence="1">
    <location>
        <begin position="14"/>
        <end position="24"/>
    </location>
</feature>
<evidence type="ECO:0000256" key="1">
    <source>
        <dbReference type="SAM" id="MobiDB-lite"/>
    </source>
</evidence>
<protein>
    <submittedName>
        <fullName evidence="2">Uncharacterized protein</fullName>
    </submittedName>
</protein>
<dbReference type="AlphaFoldDB" id="A0A8H5LUG1"/>
<dbReference type="GO" id="GO:0005730">
    <property type="term" value="C:nucleolus"/>
    <property type="evidence" value="ECO:0007669"/>
    <property type="project" value="TreeGrafter"/>
</dbReference>
<feature type="compositionally biased region" description="Polar residues" evidence="1">
    <location>
        <begin position="280"/>
        <end position="291"/>
    </location>
</feature>
<proteinExistence type="predicted"/>
<accession>A0A8H5LUG1</accession>
<dbReference type="Proteomes" id="UP000559256">
    <property type="component" value="Unassembled WGS sequence"/>
</dbReference>
<feature type="compositionally biased region" description="Low complexity" evidence="1">
    <location>
        <begin position="124"/>
        <end position="138"/>
    </location>
</feature>
<dbReference type="EMBL" id="JAACJM010000012">
    <property type="protein sequence ID" value="KAF5369834.1"/>
    <property type="molecule type" value="Genomic_DNA"/>
</dbReference>
<feature type="compositionally biased region" description="Basic and acidic residues" evidence="1">
    <location>
        <begin position="251"/>
        <end position="260"/>
    </location>
</feature>
<feature type="region of interest" description="Disordered" evidence="1">
    <location>
        <begin position="203"/>
        <end position="305"/>
    </location>
</feature>
<name>A0A8H5LUG1_9AGAR</name>
<reference evidence="2 3" key="1">
    <citation type="journal article" date="2020" name="ISME J.">
        <title>Uncovering the hidden diversity of litter-decomposition mechanisms in mushroom-forming fungi.</title>
        <authorList>
            <person name="Floudas D."/>
            <person name="Bentzer J."/>
            <person name="Ahren D."/>
            <person name="Johansson T."/>
            <person name="Persson P."/>
            <person name="Tunlid A."/>
        </authorList>
    </citation>
    <scope>NUCLEOTIDE SEQUENCE [LARGE SCALE GENOMIC DNA]</scope>
    <source>
        <strain evidence="2 3">CBS 291.85</strain>
    </source>
</reference>
<evidence type="ECO:0000313" key="2">
    <source>
        <dbReference type="EMBL" id="KAF5369834.1"/>
    </source>
</evidence>
<dbReference type="PANTHER" id="PTHR28096">
    <property type="entry name" value="PROTEIN FAF1"/>
    <property type="match status" value="1"/>
</dbReference>
<gene>
    <name evidence="2" type="ORF">D9758_001131</name>
</gene>
<feature type="compositionally biased region" description="Low complexity" evidence="1">
    <location>
        <begin position="91"/>
        <end position="106"/>
    </location>
</feature>
<keyword evidence="3" id="KW-1185">Reference proteome</keyword>
<feature type="compositionally biased region" description="Basic and acidic residues" evidence="1">
    <location>
        <begin position="203"/>
        <end position="240"/>
    </location>
</feature>
<dbReference type="InterPro" id="IPR053030">
    <property type="entry name" value="Ribosomal_biogenesis_FAF1-like"/>
</dbReference>
<sequence length="305" mass="33971">MADHEELLRILSAHGQQFLSSFPESSIAGKKRKRDQQEPDLVSPKDKEDHSEDEESEWGGINADSDHGSEVDDSDFDENDDEFVAGSSMLNNGGSVSSPNVVVFSDPSRKDTHHDKAQMKAFMSSKISKISQNSQPQKTQKSSVEDYEEERTNLQNDALLHKLVHTKLLSGSLNPELDLTPAQRRKALSGRILELAGDAKLGRGEKSVREAERNKASKRVREGLLAKEKERQKTKLEEAKNLGTYHPSLKKLFDQDSDAKAKKRQRGLQMGVGKFRGGTLQLSRQEVQSIQGPAGKAKSNKGRRR</sequence>
<comment type="caution">
    <text evidence="2">The sequence shown here is derived from an EMBL/GenBank/DDBJ whole genome shotgun (WGS) entry which is preliminary data.</text>
</comment>